<accession>A0A4U6DAN5</accession>
<name>A0A4U6DAN5_9BACT</name>
<evidence type="ECO:0000313" key="2">
    <source>
        <dbReference type="EMBL" id="TKT93238.1"/>
    </source>
</evidence>
<feature type="signal peptide" evidence="1">
    <location>
        <begin position="1"/>
        <end position="21"/>
    </location>
</feature>
<sequence length="106" mass="11731">MKIFKLTLSLYILLLSCFPCGDGLECNGKDELKISASVEHKNHSHESESCTPFCTCSCCAASTFFQFSVPAVKIPKAVFAAVKFPLYADCFRPELSFSIWQPPKIA</sequence>
<gene>
    <name evidence="2" type="ORF">FDK13_05110</name>
</gene>
<dbReference type="Pfam" id="PF20365">
    <property type="entry name" value="DUF6660"/>
    <property type="match status" value="1"/>
</dbReference>
<dbReference type="RefSeq" id="WP_137338914.1">
    <property type="nucleotide sequence ID" value="NZ_SZVO01000002.1"/>
</dbReference>
<feature type="chain" id="PRO_5020518336" description="DUF2946 domain-containing protein" evidence="1">
    <location>
        <begin position="22"/>
        <end position="106"/>
    </location>
</feature>
<evidence type="ECO:0000313" key="3">
    <source>
        <dbReference type="Proteomes" id="UP000304900"/>
    </source>
</evidence>
<evidence type="ECO:0008006" key="4">
    <source>
        <dbReference type="Google" id="ProtNLM"/>
    </source>
</evidence>
<comment type="caution">
    <text evidence="2">The sequence shown here is derived from an EMBL/GenBank/DDBJ whole genome shotgun (WGS) entry which is preliminary data.</text>
</comment>
<keyword evidence="3" id="KW-1185">Reference proteome</keyword>
<organism evidence="2 3">
    <name type="scientific">Dyadobacter frigoris</name>
    <dbReference type="NCBI Taxonomy" id="2576211"/>
    <lineage>
        <taxon>Bacteria</taxon>
        <taxon>Pseudomonadati</taxon>
        <taxon>Bacteroidota</taxon>
        <taxon>Cytophagia</taxon>
        <taxon>Cytophagales</taxon>
        <taxon>Spirosomataceae</taxon>
        <taxon>Dyadobacter</taxon>
    </lineage>
</organism>
<dbReference type="Proteomes" id="UP000304900">
    <property type="component" value="Unassembled WGS sequence"/>
</dbReference>
<proteinExistence type="predicted"/>
<dbReference type="InterPro" id="IPR046601">
    <property type="entry name" value="DUF6660"/>
</dbReference>
<evidence type="ECO:0000256" key="1">
    <source>
        <dbReference type="SAM" id="SignalP"/>
    </source>
</evidence>
<keyword evidence="1" id="KW-0732">Signal</keyword>
<protein>
    <recommendedName>
        <fullName evidence="4">DUF2946 domain-containing protein</fullName>
    </recommendedName>
</protein>
<dbReference type="PROSITE" id="PS51257">
    <property type="entry name" value="PROKAR_LIPOPROTEIN"/>
    <property type="match status" value="1"/>
</dbReference>
<dbReference type="AlphaFoldDB" id="A0A4U6DAN5"/>
<dbReference type="OrthoDB" id="997115at2"/>
<reference evidence="2 3" key="1">
    <citation type="submission" date="2019-05" db="EMBL/GenBank/DDBJ databases">
        <title>Dyadobacter AR-3-8 sp. nov., isolated from arctic soil.</title>
        <authorList>
            <person name="Chaudhary D.K."/>
        </authorList>
    </citation>
    <scope>NUCLEOTIDE SEQUENCE [LARGE SCALE GENOMIC DNA]</scope>
    <source>
        <strain evidence="2 3">AR-3-8</strain>
    </source>
</reference>
<dbReference type="EMBL" id="SZVO01000002">
    <property type="protein sequence ID" value="TKT93238.1"/>
    <property type="molecule type" value="Genomic_DNA"/>
</dbReference>